<evidence type="ECO:0000256" key="5">
    <source>
        <dbReference type="ARBA" id="ARBA00023172"/>
    </source>
</evidence>
<comment type="caution">
    <text evidence="9">The sequence shown here is derived from an EMBL/GenBank/DDBJ whole genome shotgun (WGS) entry which is preliminary data.</text>
</comment>
<evidence type="ECO:0000256" key="4">
    <source>
        <dbReference type="ARBA" id="ARBA00023125"/>
    </source>
</evidence>
<dbReference type="InterPro" id="IPR013762">
    <property type="entry name" value="Integrase-like_cat_sf"/>
</dbReference>
<dbReference type="Pfam" id="PF02899">
    <property type="entry name" value="Phage_int_SAM_1"/>
    <property type="match status" value="1"/>
</dbReference>
<keyword evidence="5" id="KW-0233">DNA recombination</keyword>
<organism evidence="9 10">
    <name type="scientific">Desulfofundulus thermobenzoicus</name>
    <dbReference type="NCBI Taxonomy" id="29376"/>
    <lineage>
        <taxon>Bacteria</taxon>
        <taxon>Bacillati</taxon>
        <taxon>Bacillota</taxon>
        <taxon>Clostridia</taxon>
        <taxon>Eubacteriales</taxon>
        <taxon>Peptococcaceae</taxon>
        <taxon>Desulfofundulus</taxon>
    </lineage>
</organism>
<dbReference type="InterPro" id="IPR002104">
    <property type="entry name" value="Integrase_catalytic"/>
</dbReference>
<dbReference type="AlphaFoldDB" id="A0A6N7IVA4"/>
<dbReference type="SUPFAM" id="SSF56349">
    <property type="entry name" value="DNA breaking-rejoining enzymes"/>
    <property type="match status" value="1"/>
</dbReference>
<keyword evidence="3" id="KW-0229">DNA integration</keyword>
<name>A0A6N7IVA4_9FIRM</name>
<evidence type="ECO:0000313" key="9">
    <source>
        <dbReference type="EMBL" id="MQL54012.1"/>
    </source>
</evidence>
<dbReference type="PROSITE" id="PS51900">
    <property type="entry name" value="CB"/>
    <property type="match status" value="1"/>
</dbReference>
<dbReference type="Gene3D" id="1.10.150.130">
    <property type="match status" value="1"/>
</dbReference>
<evidence type="ECO:0000259" key="7">
    <source>
        <dbReference type="PROSITE" id="PS51898"/>
    </source>
</evidence>
<evidence type="ECO:0000256" key="1">
    <source>
        <dbReference type="ARBA" id="ARBA00003283"/>
    </source>
</evidence>
<dbReference type="InterPro" id="IPR044068">
    <property type="entry name" value="CB"/>
</dbReference>
<dbReference type="RefSeq" id="WP_152948459.1">
    <property type="nucleotide sequence ID" value="NZ_WHYR01000104.1"/>
</dbReference>
<evidence type="ECO:0000259" key="8">
    <source>
        <dbReference type="PROSITE" id="PS51900"/>
    </source>
</evidence>
<gene>
    <name evidence="9" type="ORF">GFC01_17480</name>
</gene>
<comment type="function">
    <text evidence="1">Site-specific tyrosine recombinase, which acts by catalyzing the cutting and rejoining of the recombining DNA molecules.</text>
</comment>
<evidence type="ECO:0000313" key="10">
    <source>
        <dbReference type="Proteomes" id="UP000441717"/>
    </source>
</evidence>
<dbReference type="InterPro" id="IPR050090">
    <property type="entry name" value="Tyrosine_recombinase_XerCD"/>
</dbReference>
<dbReference type="OrthoDB" id="9785687at2"/>
<evidence type="ECO:0000256" key="6">
    <source>
        <dbReference type="PROSITE-ProRule" id="PRU01248"/>
    </source>
</evidence>
<feature type="domain" description="Core-binding (CB)" evidence="8">
    <location>
        <begin position="15"/>
        <end position="93"/>
    </location>
</feature>
<dbReference type="InterPro" id="IPR004107">
    <property type="entry name" value="Integrase_SAM-like_N"/>
</dbReference>
<dbReference type="InterPro" id="IPR011010">
    <property type="entry name" value="DNA_brk_join_enz"/>
</dbReference>
<feature type="domain" description="Tyr recombinase" evidence="7">
    <location>
        <begin position="113"/>
        <end position="294"/>
    </location>
</feature>
<sequence>MAKGKVLKLRKDVPATWEEALQQFIWWKQGEQKSKRTIEDYRYHVTRFFTNHPDAYNPRNLKKCVLEYMAMECKPATFNLRLTYLKTFFKWAVREGIFPENPLEGFQKKKDEGRVTEVDTETLEQLLSLPDRTTFAGLRDHALFLLTLDTGIRPSEAFSLLIDDFNLKNLEVTIRRENAKTRETRTLPILPVTANAVRELIAARHPAWKKTVPVFCTQDGTPLNRHTWNDRLEMYSRKLGVKIWPYALRHAFALTYIRNGGYELGLQRTLGHHSLTMTRRYVNLTQADLRAMNTAASPLNSLLPQRHRVRKRR</sequence>
<evidence type="ECO:0000256" key="2">
    <source>
        <dbReference type="ARBA" id="ARBA00008857"/>
    </source>
</evidence>
<dbReference type="Pfam" id="PF00589">
    <property type="entry name" value="Phage_integrase"/>
    <property type="match status" value="1"/>
</dbReference>
<dbReference type="GO" id="GO:0006310">
    <property type="term" value="P:DNA recombination"/>
    <property type="evidence" value="ECO:0007669"/>
    <property type="project" value="UniProtKB-KW"/>
</dbReference>
<dbReference type="Gene3D" id="1.10.443.10">
    <property type="entry name" value="Intergrase catalytic core"/>
    <property type="match status" value="1"/>
</dbReference>
<dbReference type="PANTHER" id="PTHR30349:SF41">
    <property type="entry name" value="INTEGRASE_RECOMBINASE PROTEIN MJ0367-RELATED"/>
    <property type="match status" value="1"/>
</dbReference>
<dbReference type="InterPro" id="IPR010998">
    <property type="entry name" value="Integrase_recombinase_N"/>
</dbReference>
<protein>
    <submittedName>
        <fullName evidence="9">Tyrosine-type recombinase/integrase</fullName>
    </submittedName>
</protein>
<keyword evidence="4 6" id="KW-0238">DNA-binding</keyword>
<dbReference type="Proteomes" id="UP000441717">
    <property type="component" value="Unassembled WGS sequence"/>
</dbReference>
<dbReference type="CDD" id="cd00397">
    <property type="entry name" value="DNA_BRE_C"/>
    <property type="match status" value="1"/>
</dbReference>
<comment type="similarity">
    <text evidence="2">Belongs to the 'phage' integrase family.</text>
</comment>
<evidence type="ECO:0000256" key="3">
    <source>
        <dbReference type="ARBA" id="ARBA00022908"/>
    </source>
</evidence>
<dbReference type="GO" id="GO:0015074">
    <property type="term" value="P:DNA integration"/>
    <property type="evidence" value="ECO:0007669"/>
    <property type="project" value="UniProtKB-KW"/>
</dbReference>
<dbReference type="PROSITE" id="PS51898">
    <property type="entry name" value="TYR_RECOMBINASE"/>
    <property type="match status" value="1"/>
</dbReference>
<dbReference type="GO" id="GO:0003677">
    <property type="term" value="F:DNA binding"/>
    <property type="evidence" value="ECO:0007669"/>
    <property type="project" value="UniProtKB-UniRule"/>
</dbReference>
<accession>A0A6N7IVA4</accession>
<proteinExistence type="inferred from homology"/>
<keyword evidence="10" id="KW-1185">Reference proteome</keyword>
<dbReference type="EMBL" id="WHYR01000104">
    <property type="protein sequence ID" value="MQL54012.1"/>
    <property type="molecule type" value="Genomic_DNA"/>
</dbReference>
<reference evidence="9 10" key="1">
    <citation type="submission" date="2019-10" db="EMBL/GenBank/DDBJ databases">
        <title>Comparative genomics of sulfur disproportionating microorganisms.</title>
        <authorList>
            <person name="Ward L.M."/>
            <person name="Bertran E."/>
            <person name="Johnston D."/>
        </authorList>
    </citation>
    <scope>NUCLEOTIDE SEQUENCE [LARGE SCALE GENOMIC DNA]</scope>
    <source>
        <strain evidence="9 10">DSM 14055</strain>
    </source>
</reference>
<dbReference type="PANTHER" id="PTHR30349">
    <property type="entry name" value="PHAGE INTEGRASE-RELATED"/>
    <property type="match status" value="1"/>
</dbReference>